<feature type="transmembrane region" description="Helical" evidence="1">
    <location>
        <begin position="16"/>
        <end position="36"/>
    </location>
</feature>
<feature type="transmembrane region" description="Helical" evidence="1">
    <location>
        <begin position="90"/>
        <end position="110"/>
    </location>
</feature>
<name>A0A1V4IKW6_9CLOT</name>
<feature type="transmembrane region" description="Helical" evidence="1">
    <location>
        <begin position="122"/>
        <end position="147"/>
    </location>
</feature>
<evidence type="ECO:0008006" key="4">
    <source>
        <dbReference type="Google" id="ProtNLM"/>
    </source>
</evidence>
<dbReference type="OrthoDB" id="1902994at2"/>
<dbReference type="PANTHER" id="PTHR40078">
    <property type="entry name" value="INTEGRAL MEMBRANE PROTEIN-RELATED"/>
    <property type="match status" value="1"/>
</dbReference>
<dbReference type="InterPro" id="IPR038750">
    <property type="entry name" value="YczE/YyaS-like"/>
</dbReference>
<evidence type="ECO:0000256" key="1">
    <source>
        <dbReference type="SAM" id="Phobius"/>
    </source>
</evidence>
<sequence>MNNAFNQTKEKSLKTFMINIAIALVGVAFVGFGIAFNSAAMLGNDAVAILYDGVRNICGLPMDSLGVVTNVVNYGIIVIAFLLNRRYINIGTFIYTIPMGTFVGIGSKIYEALNFPLILEFKILSSVVGCLMLFIGLGIFIAIDIGLDPFTALAMILKDKINSQYKTAKIICDLSSLAIGFTLGGKAGVVTVMAALFGGPIIQFVSEAVKKSILIHIKVQKQHFEYKK</sequence>
<dbReference type="Pfam" id="PF19700">
    <property type="entry name" value="DUF6198"/>
    <property type="match status" value="1"/>
</dbReference>
<keyword evidence="1" id="KW-0472">Membrane</keyword>
<comment type="caution">
    <text evidence="2">The sequence shown here is derived from an EMBL/GenBank/DDBJ whole genome shotgun (WGS) entry which is preliminary data.</text>
</comment>
<dbReference type="PANTHER" id="PTHR40078:SF1">
    <property type="entry name" value="INTEGRAL MEMBRANE PROTEIN"/>
    <property type="match status" value="1"/>
</dbReference>
<evidence type="ECO:0000313" key="2">
    <source>
        <dbReference type="EMBL" id="OPJ60543.1"/>
    </source>
</evidence>
<dbReference type="EMBL" id="MZGT01000038">
    <property type="protein sequence ID" value="OPJ60543.1"/>
    <property type="molecule type" value="Genomic_DNA"/>
</dbReference>
<dbReference type="STRING" id="225345.CLCHR_28900"/>
<gene>
    <name evidence="2" type="ORF">CLCHR_28900</name>
</gene>
<organism evidence="2 3">
    <name type="scientific">Clostridium chromiireducens</name>
    <dbReference type="NCBI Taxonomy" id="225345"/>
    <lineage>
        <taxon>Bacteria</taxon>
        <taxon>Bacillati</taxon>
        <taxon>Bacillota</taxon>
        <taxon>Clostridia</taxon>
        <taxon>Eubacteriales</taxon>
        <taxon>Clostridiaceae</taxon>
        <taxon>Clostridium</taxon>
    </lineage>
</organism>
<proteinExistence type="predicted"/>
<reference evidence="2 3" key="1">
    <citation type="submission" date="2017-03" db="EMBL/GenBank/DDBJ databases">
        <title>Genome sequence of Clostridium chromiireducens DSM 23318.</title>
        <authorList>
            <person name="Poehlein A."/>
            <person name="Daniel R."/>
        </authorList>
    </citation>
    <scope>NUCLEOTIDE SEQUENCE [LARGE SCALE GENOMIC DNA]</scope>
    <source>
        <strain evidence="2 3">DSM 23318</strain>
    </source>
</reference>
<protein>
    <recommendedName>
        <fullName evidence="4">YitT family protein</fullName>
    </recommendedName>
</protein>
<keyword evidence="1" id="KW-1133">Transmembrane helix</keyword>
<dbReference type="AlphaFoldDB" id="A0A1V4IKW6"/>
<keyword evidence="1" id="KW-0812">Transmembrane</keyword>
<evidence type="ECO:0000313" key="3">
    <source>
        <dbReference type="Proteomes" id="UP000191056"/>
    </source>
</evidence>
<dbReference type="RefSeq" id="WP_079440520.1">
    <property type="nucleotide sequence ID" value="NZ_MZGT01000038.1"/>
</dbReference>
<keyword evidence="3" id="KW-1185">Reference proteome</keyword>
<dbReference type="Proteomes" id="UP000191056">
    <property type="component" value="Unassembled WGS sequence"/>
</dbReference>
<accession>A0A1V4IKW6</accession>
<feature type="transmembrane region" description="Helical" evidence="1">
    <location>
        <begin position="64"/>
        <end position="83"/>
    </location>
</feature>